<dbReference type="CDD" id="cd05254">
    <property type="entry name" value="dTDP_HR_like_SDR_e"/>
    <property type="match status" value="1"/>
</dbReference>
<organism evidence="4 5">
    <name type="scientific">Bacillus infantis</name>
    <dbReference type="NCBI Taxonomy" id="324767"/>
    <lineage>
        <taxon>Bacteria</taxon>
        <taxon>Bacillati</taxon>
        <taxon>Bacillota</taxon>
        <taxon>Bacilli</taxon>
        <taxon>Bacillales</taxon>
        <taxon>Bacillaceae</taxon>
        <taxon>Bacillus</taxon>
    </lineage>
</organism>
<dbReference type="GO" id="GO:0019305">
    <property type="term" value="P:dTDP-rhamnose biosynthetic process"/>
    <property type="evidence" value="ECO:0007669"/>
    <property type="project" value="UniProtKB-UniPathway"/>
</dbReference>
<dbReference type="Pfam" id="PF04321">
    <property type="entry name" value="RmlD_sub_bind"/>
    <property type="match status" value="1"/>
</dbReference>
<dbReference type="EMBL" id="VTER01000006">
    <property type="protein sequence ID" value="TYS48014.1"/>
    <property type="molecule type" value="Genomic_DNA"/>
</dbReference>
<comment type="caution">
    <text evidence="4">The sequence shown here is derived from an EMBL/GenBank/DDBJ whole genome shotgun (WGS) entry which is preliminary data.</text>
</comment>
<dbReference type="PANTHER" id="PTHR10491:SF4">
    <property type="entry name" value="METHIONINE ADENOSYLTRANSFERASE 2 SUBUNIT BETA"/>
    <property type="match status" value="1"/>
</dbReference>
<proteinExistence type="inferred from homology"/>
<comment type="pathway">
    <text evidence="2">Carbohydrate biosynthesis; dTDP-L-rhamnose biosynthesis.</text>
</comment>
<accession>A0A5D4RDE2</accession>
<dbReference type="Gene3D" id="3.40.50.720">
    <property type="entry name" value="NAD(P)-binding Rossmann-like Domain"/>
    <property type="match status" value="1"/>
</dbReference>
<dbReference type="EC" id="1.1.1.133" evidence="2"/>
<keyword evidence="2 4" id="KW-0560">Oxidoreductase</keyword>
<gene>
    <name evidence="4" type="primary">rfbD</name>
    <name evidence="4" type="ORF">FZD51_13965</name>
</gene>
<dbReference type="UniPathway" id="UPA00124"/>
<dbReference type="InterPro" id="IPR005913">
    <property type="entry name" value="dTDP_dehydrorham_reduct"/>
</dbReference>
<dbReference type="FunFam" id="3.40.50.720:FF:000159">
    <property type="entry name" value="dTDP-4-dehydrorhamnose reductase"/>
    <property type="match status" value="1"/>
</dbReference>
<protein>
    <recommendedName>
        <fullName evidence="2">dTDP-4-dehydrorhamnose reductase</fullName>
        <ecNumber evidence="2">1.1.1.133</ecNumber>
    </recommendedName>
</protein>
<reference evidence="4 5" key="1">
    <citation type="submission" date="2019-08" db="EMBL/GenBank/DDBJ databases">
        <title>Bacillus genomes from the desert of Cuatro Cienegas, Coahuila.</title>
        <authorList>
            <person name="Olmedo-Alvarez G."/>
        </authorList>
    </citation>
    <scope>NUCLEOTIDE SEQUENCE [LARGE SCALE GENOMIC DNA]</scope>
    <source>
        <strain evidence="4 5">CH446_14T</strain>
    </source>
</reference>
<dbReference type="RefSeq" id="WP_148975326.1">
    <property type="nucleotide sequence ID" value="NZ_JBNIKU010000006.1"/>
</dbReference>
<dbReference type="InterPro" id="IPR029903">
    <property type="entry name" value="RmlD-like-bd"/>
</dbReference>
<feature type="domain" description="RmlD-like substrate binding" evidence="3">
    <location>
        <begin position="1"/>
        <end position="276"/>
    </location>
</feature>
<dbReference type="NCBIfam" id="TIGR01214">
    <property type="entry name" value="rmlD"/>
    <property type="match status" value="1"/>
</dbReference>
<dbReference type="AlphaFoldDB" id="A0A5D4RDE2"/>
<comment type="similarity">
    <text evidence="1 2">Belongs to the dTDP-4-dehydrorhamnose reductase family.</text>
</comment>
<sequence length="283" mass="31217">MRVAITGAGGQLGKELASTLAKLGCTVFPFGRNEWDITDAHFSAERLQELQPDVLINAAAFTAVDQCETQREKAFLINSIAPFSLAREAKRVQARFIHISTDYVFSGDKSIPWEEHDPPFPLNVYGESKWAGETLSMAANPDTLIIRTSWLYGHGGKNFVSTIAKLLQSKNQLEVVADQIGSPTYTKDLAEAIYFLLEQPAGIYHVSNSGSCSWHTFAKEIAGYLKSGAEISPVSSENYGLPARRPSYSVLGNQKLTKCGLTMRNWKEALYEFLAKEADKDAN</sequence>
<comment type="function">
    <text evidence="2">Catalyzes the reduction of dTDP-6-deoxy-L-lyxo-4-hexulose to yield dTDP-L-rhamnose.</text>
</comment>
<dbReference type="GO" id="GO:0005829">
    <property type="term" value="C:cytosol"/>
    <property type="evidence" value="ECO:0007669"/>
    <property type="project" value="TreeGrafter"/>
</dbReference>
<dbReference type="PANTHER" id="PTHR10491">
    <property type="entry name" value="DTDP-4-DEHYDRORHAMNOSE REDUCTASE"/>
    <property type="match status" value="1"/>
</dbReference>
<name>A0A5D4RDE2_9BACI</name>
<dbReference type="SUPFAM" id="SSF51735">
    <property type="entry name" value="NAD(P)-binding Rossmann-fold domains"/>
    <property type="match status" value="1"/>
</dbReference>
<dbReference type="Gene3D" id="3.90.25.10">
    <property type="entry name" value="UDP-galactose 4-epimerase, domain 1"/>
    <property type="match status" value="1"/>
</dbReference>
<dbReference type="GO" id="GO:0008831">
    <property type="term" value="F:dTDP-4-dehydrorhamnose reductase activity"/>
    <property type="evidence" value="ECO:0007669"/>
    <property type="project" value="UniProtKB-EC"/>
</dbReference>
<evidence type="ECO:0000256" key="1">
    <source>
        <dbReference type="ARBA" id="ARBA00010944"/>
    </source>
</evidence>
<keyword evidence="2" id="KW-0521">NADP</keyword>
<dbReference type="InterPro" id="IPR036291">
    <property type="entry name" value="NAD(P)-bd_dom_sf"/>
</dbReference>
<evidence type="ECO:0000313" key="5">
    <source>
        <dbReference type="Proteomes" id="UP000322139"/>
    </source>
</evidence>
<evidence type="ECO:0000259" key="3">
    <source>
        <dbReference type="Pfam" id="PF04321"/>
    </source>
</evidence>
<evidence type="ECO:0000256" key="2">
    <source>
        <dbReference type="RuleBase" id="RU364082"/>
    </source>
</evidence>
<dbReference type="Proteomes" id="UP000322139">
    <property type="component" value="Unassembled WGS sequence"/>
</dbReference>
<evidence type="ECO:0000313" key="4">
    <source>
        <dbReference type="EMBL" id="TYS48014.1"/>
    </source>
</evidence>